<sequence>MWFLVLLRPMHSADHSRPGSWAASVTRPIHAGNTCLGASFE</sequence>
<name>A0A916LHM4_MYCTX</name>
<dbReference type="EMBL" id="CSBK01005568">
    <property type="protein sequence ID" value="CPC78429.1"/>
    <property type="molecule type" value="Genomic_DNA"/>
</dbReference>
<accession>A0A916LHM4</accession>
<comment type="caution">
    <text evidence="1">The sequence shown here is derived from an EMBL/GenBank/DDBJ whole genome shotgun (WGS) entry which is preliminary data.</text>
</comment>
<evidence type="ECO:0000313" key="1">
    <source>
        <dbReference type="EMBL" id="CPC78429.1"/>
    </source>
</evidence>
<evidence type="ECO:0000313" key="2">
    <source>
        <dbReference type="Proteomes" id="UP000039021"/>
    </source>
</evidence>
<proteinExistence type="predicted"/>
<protein>
    <submittedName>
        <fullName evidence="1">Uncharacterized protein</fullName>
    </submittedName>
</protein>
<organism evidence="1 2">
    <name type="scientific">Mycobacterium tuberculosis</name>
    <dbReference type="NCBI Taxonomy" id="1773"/>
    <lineage>
        <taxon>Bacteria</taxon>
        <taxon>Bacillati</taxon>
        <taxon>Actinomycetota</taxon>
        <taxon>Actinomycetes</taxon>
        <taxon>Mycobacteriales</taxon>
        <taxon>Mycobacteriaceae</taxon>
        <taxon>Mycobacterium</taxon>
        <taxon>Mycobacterium tuberculosis complex</taxon>
    </lineage>
</organism>
<reference evidence="2" key="1">
    <citation type="submission" date="2015-03" db="EMBL/GenBank/DDBJ databases">
        <authorList>
            <consortium name="Pathogen Informatics"/>
        </authorList>
    </citation>
    <scope>NUCLEOTIDE SEQUENCE [LARGE SCALE GENOMIC DNA]</scope>
    <source>
        <strain evidence="2">N09902308</strain>
    </source>
</reference>
<dbReference type="AlphaFoldDB" id="A0A916LHM4"/>
<dbReference type="Proteomes" id="UP000039021">
    <property type="component" value="Unassembled WGS sequence"/>
</dbReference>
<gene>
    <name evidence="1" type="ORF">ERS007739_05761</name>
</gene>